<keyword evidence="4" id="KW-1185">Reference proteome</keyword>
<keyword evidence="2" id="KW-0812">Transmembrane</keyword>
<evidence type="ECO:0000313" key="4">
    <source>
        <dbReference type="Proteomes" id="UP001359559"/>
    </source>
</evidence>
<organism evidence="3 4">
    <name type="scientific">Clitoria ternatea</name>
    <name type="common">Butterfly pea</name>
    <dbReference type="NCBI Taxonomy" id="43366"/>
    <lineage>
        <taxon>Eukaryota</taxon>
        <taxon>Viridiplantae</taxon>
        <taxon>Streptophyta</taxon>
        <taxon>Embryophyta</taxon>
        <taxon>Tracheophyta</taxon>
        <taxon>Spermatophyta</taxon>
        <taxon>Magnoliopsida</taxon>
        <taxon>eudicotyledons</taxon>
        <taxon>Gunneridae</taxon>
        <taxon>Pentapetalae</taxon>
        <taxon>rosids</taxon>
        <taxon>fabids</taxon>
        <taxon>Fabales</taxon>
        <taxon>Fabaceae</taxon>
        <taxon>Papilionoideae</taxon>
        <taxon>50 kb inversion clade</taxon>
        <taxon>NPAAA clade</taxon>
        <taxon>indigoferoid/millettioid clade</taxon>
        <taxon>Phaseoleae</taxon>
        <taxon>Clitoria</taxon>
    </lineage>
</organism>
<dbReference type="EMBL" id="JAYKXN010000003">
    <property type="protein sequence ID" value="KAK7301745.1"/>
    <property type="molecule type" value="Genomic_DNA"/>
</dbReference>
<protein>
    <submittedName>
        <fullName evidence="3">Uncharacterized protein</fullName>
    </submittedName>
</protein>
<dbReference type="AlphaFoldDB" id="A0AAN9PJH2"/>
<accession>A0AAN9PJH2</accession>
<keyword evidence="2" id="KW-0472">Membrane</keyword>
<name>A0AAN9PJH2_CLITE</name>
<evidence type="ECO:0000256" key="1">
    <source>
        <dbReference type="SAM" id="MobiDB-lite"/>
    </source>
</evidence>
<keyword evidence="2" id="KW-1133">Transmembrane helix</keyword>
<dbReference type="Proteomes" id="UP001359559">
    <property type="component" value="Unassembled WGS sequence"/>
</dbReference>
<gene>
    <name evidence="3" type="ORF">RJT34_12619</name>
</gene>
<feature type="transmembrane region" description="Helical" evidence="2">
    <location>
        <begin position="139"/>
        <end position="158"/>
    </location>
</feature>
<proteinExistence type="predicted"/>
<comment type="caution">
    <text evidence="3">The sequence shown here is derived from an EMBL/GenBank/DDBJ whole genome shotgun (WGS) entry which is preliminary data.</text>
</comment>
<feature type="region of interest" description="Disordered" evidence="1">
    <location>
        <begin position="33"/>
        <end position="57"/>
    </location>
</feature>
<reference evidence="3 4" key="1">
    <citation type="submission" date="2024-01" db="EMBL/GenBank/DDBJ databases">
        <title>The genomes of 5 underutilized Papilionoideae crops provide insights into root nodulation and disease resistance.</title>
        <authorList>
            <person name="Yuan L."/>
        </authorList>
    </citation>
    <scope>NUCLEOTIDE SEQUENCE [LARGE SCALE GENOMIC DNA]</scope>
    <source>
        <strain evidence="3">LY-2023</strain>
        <tissue evidence="3">Leaf</tissue>
    </source>
</reference>
<evidence type="ECO:0000256" key="2">
    <source>
        <dbReference type="SAM" id="Phobius"/>
    </source>
</evidence>
<sequence length="206" mass="22299">MLSSSLTVRRVFAHARKNCRDLYNVTTIGRAWSPSSEHRHRNEKLDDGESLSKSTSSDGSLLGILGGGSAALLVMEVEVVVESISISKRLVLGKIMVAIHGCCTSPIQQEMDPSLQRCKGGQHLDSYILLAEMKVARKFGAVFASITAPIVAALYYLFFAYVGSAIGAAARDLLAAASDAYYKCRPRLLRLTASEDPYSPVPSEED</sequence>
<evidence type="ECO:0000313" key="3">
    <source>
        <dbReference type="EMBL" id="KAK7301745.1"/>
    </source>
</evidence>